<dbReference type="eggNOG" id="ENOG50335YP">
    <property type="taxonomic scope" value="Bacteria"/>
</dbReference>
<evidence type="ECO:0000313" key="2">
    <source>
        <dbReference type="EMBL" id="BAK33834.1"/>
    </source>
</evidence>
<keyword evidence="3" id="KW-1185">Reference proteome</keyword>
<keyword evidence="1" id="KW-0472">Membrane</keyword>
<keyword evidence="1" id="KW-0812">Transmembrane</keyword>
<reference evidence="2 3" key="1">
    <citation type="submission" date="2011-05" db="EMBL/GenBank/DDBJ databases">
        <title>Whole genome sequence of Microlunatus phosphovorus NM-1.</title>
        <authorList>
            <person name="Hosoyama A."/>
            <person name="Sasaki K."/>
            <person name="Harada T."/>
            <person name="Igarashi R."/>
            <person name="Kawakoshi A."/>
            <person name="Sasagawa M."/>
            <person name="Fukada J."/>
            <person name="Nakamura S."/>
            <person name="Katano Y."/>
            <person name="Hanada S."/>
            <person name="Kamagata Y."/>
            <person name="Nakamura N."/>
            <person name="Yamazaki S."/>
            <person name="Fujita N."/>
        </authorList>
    </citation>
    <scope>NUCLEOTIDE SEQUENCE [LARGE SCALE GENOMIC DNA]</scope>
    <source>
        <strain evidence="3">ATCC 700054 / DSM 10555 / JCM 9379 / NBRC 101784 / NCIMB 13414 / VKM Ac-1990 / NM-1</strain>
    </source>
</reference>
<feature type="transmembrane region" description="Helical" evidence="1">
    <location>
        <begin position="16"/>
        <end position="37"/>
    </location>
</feature>
<evidence type="ECO:0000313" key="3">
    <source>
        <dbReference type="Proteomes" id="UP000007947"/>
    </source>
</evidence>
<gene>
    <name evidence="2" type="ordered locus">MLP_08200</name>
</gene>
<keyword evidence="1" id="KW-1133">Transmembrane helix</keyword>
<dbReference type="STRING" id="1032480.MLP_08200"/>
<dbReference type="Proteomes" id="UP000007947">
    <property type="component" value="Chromosome"/>
</dbReference>
<dbReference type="HOGENOM" id="CLU_813314_0_0_11"/>
<name>F5XLV5_MICPN</name>
<proteinExistence type="predicted"/>
<dbReference type="CDD" id="cd12087">
    <property type="entry name" value="TM_EGFR-like"/>
    <property type="match status" value="1"/>
</dbReference>
<sequence>MYAPGPPPKKNSKLPIIIGAGVLALVLIGGLIGFAVLRGNDKPTTTGTTGSSQAPVPVQADKPSDAVQNYLQALAGGDAQTALSYAATQPADTTFLTNEVLAASNKLAPIADITVPVVDDEYAYTIDASYTRGGKKVNTSFSVQKDGDSWKLREAAYDLDLSSRLNKTLPMIINGVTVESDSIALFPGSYEFTTSTKNISYGKNNVVAIDSPSEYPRGLTKLEPTVTSTGEKAFTKALEASIKACMKSKKLKNPGCPNHVTKVTGTTPKEGTFKWSWDKDSLDNLKIRLDYNNPAIASTSVFLNMKAEGDCKQGRCRITPWTSPKPSAKLTADKIKVVWKY</sequence>
<evidence type="ECO:0008006" key="4">
    <source>
        <dbReference type="Google" id="ProtNLM"/>
    </source>
</evidence>
<accession>F5XLV5</accession>
<dbReference type="AlphaFoldDB" id="F5XLV5"/>
<dbReference type="EMBL" id="AP012204">
    <property type="protein sequence ID" value="BAK33834.1"/>
    <property type="molecule type" value="Genomic_DNA"/>
</dbReference>
<organism evidence="2 3">
    <name type="scientific">Microlunatus phosphovorus (strain ATCC 700054 / DSM 10555 / JCM 9379 / NBRC 101784 / NCIMB 13414 / VKM Ac-1990 / NM-1)</name>
    <dbReference type="NCBI Taxonomy" id="1032480"/>
    <lineage>
        <taxon>Bacteria</taxon>
        <taxon>Bacillati</taxon>
        <taxon>Actinomycetota</taxon>
        <taxon>Actinomycetes</taxon>
        <taxon>Propionibacteriales</taxon>
        <taxon>Propionibacteriaceae</taxon>
        <taxon>Microlunatus</taxon>
    </lineage>
</organism>
<evidence type="ECO:0000256" key="1">
    <source>
        <dbReference type="SAM" id="Phobius"/>
    </source>
</evidence>
<dbReference type="KEGG" id="mph:MLP_08200"/>
<protein>
    <recommendedName>
        <fullName evidence="4">DUF4878 domain-containing protein</fullName>
    </recommendedName>
</protein>